<proteinExistence type="predicted"/>
<comment type="caution">
    <text evidence="1">The sequence shown here is derived from an EMBL/GenBank/DDBJ whole genome shotgun (WGS) entry which is preliminary data.</text>
</comment>
<keyword evidence="2" id="KW-1185">Reference proteome</keyword>
<accession>A0A9W5B384</accession>
<sequence length="58" mass="6396">MLGIGRSMTKERFYANSISPEPGNSAGFFIAETHLPSCLHLRAASLFQGKTLRMRQIG</sequence>
<name>A0A9W5B384_9HYPH</name>
<evidence type="ECO:0000313" key="1">
    <source>
        <dbReference type="EMBL" id="CUW95183.1"/>
    </source>
</evidence>
<dbReference type="Proteomes" id="UP000191933">
    <property type="component" value="Unassembled WGS sequence"/>
</dbReference>
<evidence type="ECO:0000313" key="2">
    <source>
        <dbReference type="Proteomes" id="UP000191933"/>
    </source>
</evidence>
<gene>
    <name evidence="1" type="ORF">AGR2A_Lc150022</name>
</gene>
<organism evidence="1 2">
    <name type="scientific">Agrobacterium genomosp. 2 str. CFBP 5494</name>
    <dbReference type="NCBI Taxonomy" id="1183436"/>
    <lineage>
        <taxon>Bacteria</taxon>
        <taxon>Pseudomonadati</taxon>
        <taxon>Pseudomonadota</taxon>
        <taxon>Alphaproteobacteria</taxon>
        <taxon>Hyphomicrobiales</taxon>
        <taxon>Rhizobiaceae</taxon>
        <taxon>Rhizobium/Agrobacterium group</taxon>
        <taxon>Agrobacterium</taxon>
        <taxon>Agrobacterium tumefaciens complex</taxon>
    </lineage>
</organism>
<reference evidence="1 2" key="1">
    <citation type="submission" date="2016-01" db="EMBL/GenBank/DDBJ databases">
        <authorList>
            <person name="Regsiter A."/>
            <person name="william w."/>
        </authorList>
    </citation>
    <scope>NUCLEOTIDE SEQUENCE [LARGE SCALE GENOMIC DNA]</scope>
    <source>
        <strain evidence="1 2">CFBP 5494</strain>
    </source>
</reference>
<protein>
    <submittedName>
        <fullName evidence="1">Uncharacterized protein</fullName>
    </submittedName>
</protein>
<dbReference type="AlphaFoldDB" id="A0A9W5B384"/>
<dbReference type="EMBL" id="FBVY01000027">
    <property type="protein sequence ID" value="CUW95183.1"/>
    <property type="molecule type" value="Genomic_DNA"/>
</dbReference>